<dbReference type="InterPro" id="IPR017734">
    <property type="entry name" value="T6SS_SciN"/>
</dbReference>
<dbReference type="OrthoDB" id="8752321at2"/>
<protein>
    <submittedName>
        <fullName evidence="1">Type VI secretion system lipoprotein TssJ</fullName>
    </submittedName>
</protein>
<accession>A0A4Y6RCY5</accession>
<proteinExistence type="predicted"/>
<evidence type="ECO:0000313" key="1">
    <source>
        <dbReference type="EMBL" id="QDG70848.1"/>
    </source>
</evidence>
<dbReference type="EMBL" id="CP041185">
    <property type="protein sequence ID" value="QDG70848.1"/>
    <property type="molecule type" value="Genomic_DNA"/>
</dbReference>
<dbReference type="InterPro" id="IPR038706">
    <property type="entry name" value="Type_VI_SciN-like_sf"/>
</dbReference>
<dbReference type="PANTHER" id="PTHR37625">
    <property type="entry name" value="OUTER MEMBRANE LIPOPROTEIN-RELATED"/>
    <property type="match status" value="1"/>
</dbReference>
<gene>
    <name evidence="1" type="primary">tssJ</name>
    <name evidence="1" type="ORF">FJQ89_10825</name>
</gene>
<dbReference type="Proteomes" id="UP000316665">
    <property type="component" value="Chromosome"/>
</dbReference>
<organism evidence="1 2">
    <name type="scientific">Janthinobacterium tructae</name>
    <dbReference type="NCBI Taxonomy" id="2590869"/>
    <lineage>
        <taxon>Bacteria</taxon>
        <taxon>Pseudomonadati</taxon>
        <taxon>Pseudomonadota</taxon>
        <taxon>Betaproteobacteria</taxon>
        <taxon>Burkholderiales</taxon>
        <taxon>Oxalobacteraceae</taxon>
        <taxon>Janthinobacterium</taxon>
    </lineage>
</organism>
<dbReference type="Pfam" id="PF12790">
    <property type="entry name" value="T6SS-SciN"/>
    <property type="match status" value="1"/>
</dbReference>
<keyword evidence="2" id="KW-1185">Reference proteome</keyword>
<dbReference type="PANTHER" id="PTHR37625:SF4">
    <property type="entry name" value="OUTER MEMBRANE LIPOPROTEIN"/>
    <property type="match status" value="1"/>
</dbReference>
<name>A0A4Y6RCY5_9BURK</name>
<evidence type="ECO:0000313" key="2">
    <source>
        <dbReference type="Proteomes" id="UP000316665"/>
    </source>
</evidence>
<dbReference type="KEGG" id="jas:FJQ89_10825"/>
<dbReference type="AlphaFoldDB" id="A0A4Y6RCY5"/>
<sequence>MPSDAPLRRLARTTPLLLPVLLLALLQAGCAGGAIGTLTNAALQMAGVAKPPPELPDAQKPPRNVSIRLHAAQRLNTDAEGRPLALVARIYKLRQSAAFEQAPYDSFLDAQREKAALGTDLMEVKEVLLVPGQRYEVQEKVSKEAYFIGVVALFRAPAAQRWRATFGAADAERGGITVGLHACALSVSGTSTLSSPRCQ</sequence>
<reference evidence="1 2" key="1">
    <citation type="submission" date="2019-06" db="EMBL/GenBank/DDBJ databases">
        <title>Complete genome sequence of Janthinobacterium sp. SNU WT3 isolated from diseased rainbow trout.</title>
        <authorList>
            <person name="Oh W.T."/>
            <person name="Park S.C."/>
        </authorList>
    </citation>
    <scope>NUCLEOTIDE SEQUENCE [LARGE SCALE GENOMIC DNA]</scope>
    <source>
        <strain evidence="1 2">SNU WT3</strain>
    </source>
</reference>
<dbReference type="RefSeq" id="WP_141170180.1">
    <property type="nucleotide sequence ID" value="NZ_CP041185.1"/>
</dbReference>
<dbReference type="NCBIfam" id="TIGR03352">
    <property type="entry name" value="VI_chp_3"/>
    <property type="match status" value="1"/>
</dbReference>
<keyword evidence="1" id="KW-0449">Lipoprotein</keyword>
<dbReference type="Gene3D" id="2.60.40.4150">
    <property type="entry name" value="Type VI secretion system, lipoprotein SciN"/>
    <property type="match status" value="1"/>
</dbReference>